<dbReference type="Ensembl" id="ENSSANT00000015510.1">
    <property type="protein sequence ID" value="ENSSANP00000014549.1"/>
    <property type="gene ID" value="ENSSANG00000007700.1"/>
</dbReference>
<dbReference type="SUPFAM" id="SSF53474">
    <property type="entry name" value="alpha/beta-Hydrolases"/>
    <property type="match status" value="1"/>
</dbReference>
<evidence type="ECO:0000313" key="4">
    <source>
        <dbReference type="Proteomes" id="UP000472260"/>
    </source>
</evidence>
<dbReference type="PANTHER" id="PTHR12277:SF69">
    <property type="entry name" value="PROTEIN ABHD12B"/>
    <property type="match status" value="1"/>
</dbReference>
<dbReference type="InterPro" id="IPR029058">
    <property type="entry name" value="AB_hydrolase_fold"/>
</dbReference>
<feature type="transmembrane region" description="Helical" evidence="2">
    <location>
        <begin position="42"/>
        <end position="68"/>
    </location>
</feature>
<dbReference type="Proteomes" id="UP000472260">
    <property type="component" value="Unassembled WGS sequence"/>
</dbReference>
<keyword evidence="2" id="KW-0812">Transmembrane</keyword>
<dbReference type="Gene3D" id="3.40.50.1820">
    <property type="entry name" value="alpha/beta hydrolase"/>
    <property type="match status" value="1"/>
</dbReference>
<name>A0A671L636_9TELE</name>
<feature type="region of interest" description="Disordered" evidence="1">
    <location>
        <begin position="1"/>
        <end position="23"/>
    </location>
</feature>
<dbReference type="AlphaFoldDB" id="A0A671L636"/>
<accession>A0A671L636</accession>
<sequence>MKRKIIQSERKDQSAGRLQQSDRKPKDLNVSQWQWTWTKMGLLSLCILSVSIPLLLHLFSGMQLFLFYSIDLSRPSDIGLNHTINMYLTPEEGVRVGVWHTVPEHRWKEAQGKDLDWYEKALGDGSPIFIYLHGNGAHFRLELLYMISLLLTPIHSNMSGFGDSTGEPTEAGMTSDAVYLYHWVKARSGNSPVCVWGHSIGSGCVKSPFLLTFFDGIILEGAFVTGRRARDQPIEHPFTWFYWKFPYIQFFLFNPLKNNIFVFPTNENLQKLRTPLMILHAEDDHIVPFASAQEVCAQNSDKRVKLVPFDGALGYLHNGLYKDPGLPNIIREFVQSLMT</sequence>
<dbReference type="GO" id="GO:0004622">
    <property type="term" value="F:phosphatidylcholine lysophospholipase activity"/>
    <property type="evidence" value="ECO:0007669"/>
    <property type="project" value="TreeGrafter"/>
</dbReference>
<gene>
    <name evidence="3" type="primary">LOC107698744</name>
</gene>
<reference evidence="3" key="2">
    <citation type="submission" date="2025-09" db="UniProtKB">
        <authorList>
            <consortium name="Ensembl"/>
        </authorList>
    </citation>
    <scope>IDENTIFICATION</scope>
</reference>
<evidence type="ECO:0000313" key="3">
    <source>
        <dbReference type="Ensembl" id="ENSSANP00000014549.1"/>
    </source>
</evidence>
<dbReference type="GO" id="GO:0006660">
    <property type="term" value="P:phosphatidylserine catabolic process"/>
    <property type="evidence" value="ECO:0007669"/>
    <property type="project" value="TreeGrafter"/>
</dbReference>
<dbReference type="GO" id="GO:0047372">
    <property type="term" value="F:monoacylglycerol lipase activity"/>
    <property type="evidence" value="ECO:0007669"/>
    <property type="project" value="TreeGrafter"/>
</dbReference>
<keyword evidence="4" id="KW-1185">Reference proteome</keyword>
<proteinExistence type="predicted"/>
<keyword evidence="2" id="KW-1133">Transmembrane helix</keyword>
<dbReference type="GO" id="GO:0005789">
    <property type="term" value="C:endoplasmic reticulum membrane"/>
    <property type="evidence" value="ECO:0007669"/>
    <property type="project" value="TreeGrafter"/>
</dbReference>
<dbReference type="PANTHER" id="PTHR12277">
    <property type="entry name" value="ALPHA/BETA HYDROLASE DOMAIN-CONTAINING PROTEIN"/>
    <property type="match status" value="1"/>
</dbReference>
<evidence type="ECO:0000256" key="2">
    <source>
        <dbReference type="SAM" id="Phobius"/>
    </source>
</evidence>
<keyword evidence="2" id="KW-0472">Membrane</keyword>
<organism evidence="3 4">
    <name type="scientific">Sinocyclocheilus anshuiensis</name>
    <dbReference type="NCBI Taxonomy" id="1608454"/>
    <lineage>
        <taxon>Eukaryota</taxon>
        <taxon>Metazoa</taxon>
        <taxon>Chordata</taxon>
        <taxon>Craniata</taxon>
        <taxon>Vertebrata</taxon>
        <taxon>Euteleostomi</taxon>
        <taxon>Actinopterygii</taxon>
        <taxon>Neopterygii</taxon>
        <taxon>Teleostei</taxon>
        <taxon>Ostariophysi</taxon>
        <taxon>Cypriniformes</taxon>
        <taxon>Cyprinidae</taxon>
        <taxon>Cyprininae</taxon>
        <taxon>Sinocyclocheilus</taxon>
    </lineage>
</organism>
<reference evidence="3" key="1">
    <citation type="submission" date="2025-08" db="UniProtKB">
        <authorList>
            <consortium name="Ensembl"/>
        </authorList>
    </citation>
    <scope>IDENTIFICATION</scope>
</reference>
<dbReference type="GO" id="GO:0052651">
    <property type="term" value="P:monoacylglycerol catabolic process"/>
    <property type="evidence" value="ECO:0007669"/>
    <property type="project" value="TreeGrafter"/>
</dbReference>
<protein>
    <submittedName>
        <fullName evidence="3">Monoacylglycerol lipase ABHD12-like</fullName>
    </submittedName>
</protein>
<evidence type="ECO:0000256" key="1">
    <source>
        <dbReference type="SAM" id="MobiDB-lite"/>
    </source>
</evidence>